<reference evidence="4" key="2">
    <citation type="submission" date="2025-08" db="UniProtKB">
        <authorList>
            <consortium name="Ensembl"/>
        </authorList>
    </citation>
    <scope>IDENTIFICATION</scope>
</reference>
<protein>
    <recommendedName>
        <fullName evidence="3">Ig-like domain-containing protein</fullName>
    </recommendedName>
</protein>
<dbReference type="PANTHER" id="PTHR23267">
    <property type="entry name" value="IMMUNOGLOBULIN LIGHT CHAIN"/>
    <property type="match status" value="1"/>
</dbReference>
<dbReference type="InterPro" id="IPR007110">
    <property type="entry name" value="Ig-like_dom"/>
</dbReference>
<dbReference type="HOGENOM" id="CLU_077975_4_0_1"/>
<feature type="region of interest" description="Disordered" evidence="2">
    <location>
        <begin position="102"/>
        <end position="122"/>
    </location>
</feature>
<dbReference type="AlphaFoldDB" id="H0Y0H4"/>
<dbReference type="OMA" id="DYYCDSW"/>
<evidence type="ECO:0000313" key="5">
    <source>
        <dbReference type="Proteomes" id="UP000005225"/>
    </source>
</evidence>
<dbReference type="Ensembl" id="ENSOGAT00000030852.1">
    <property type="protein sequence ID" value="ENSOGAP00000021867.1"/>
    <property type="gene ID" value="ENSOGAG00000028194.1"/>
</dbReference>
<accession>H0Y0H4</accession>
<dbReference type="FunFam" id="2.60.40.10:FF:001713">
    <property type="entry name" value="Immunoglobulin lambda variable 3-19"/>
    <property type="match status" value="1"/>
</dbReference>
<name>H0Y0H4_OTOGA</name>
<evidence type="ECO:0000256" key="2">
    <source>
        <dbReference type="SAM" id="MobiDB-lite"/>
    </source>
</evidence>
<dbReference type="STRING" id="30611.ENSOGAP00000021867"/>
<keyword evidence="1" id="KW-0393">Immunoglobulin domain</keyword>
<dbReference type="EMBL" id="AAQR03195255">
    <property type="status" value="NOT_ANNOTATED_CDS"/>
    <property type="molecule type" value="Genomic_DNA"/>
</dbReference>
<sequence length="122" mass="13405">SSELTQEPAMSVALGQTARITCQGDLLRSYYSAWHQQKPGQAPVQVMYHNDKRSSGIPDRFSGSYSGNTVTLTISGAQAEDEADYYCLVWDSENKKFTVTQAGGEMRHKPPPCQRHPSPALG</sequence>
<proteinExistence type="predicted"/>
<reference evidence="5" key="1">
    <citation type="submission" date="2011-03" db="EMBL/GenBank/DDBJ databases">
        <title>Version 3 of the genome sequence of Otolemur garnettii (Bushbaby).</title>
        <authorList>
            <consortium name="The Broad Institute Genome Sequencing Platform"/>
            <person name="Di Palma F."/>
            <person name="Johnson J."/>
            <person name="Lander E.S."/>
            <person name="Lindblad-Toh K."/>
            <person name="Jaffe D.B."/>
            <person name="Gnerre S."/>
            <person name="MacCallum I."/>
            <person name="Przybylski D."/>
            <person name="Ribeiro F.J."/>
            <person name="Burton J.N."/>
            <person name="Walker B.J."/>
            <person name="Sharpe T."/>
            <person name="Hall G."/>
        </authorList>
    </citation>
    <scope>NUCLEOTIDE SEQUENCE [LARGE SCALE GENOMIC DNA]</scope>
</reference>
<dbReference type="SMART" id="SM00409">
    <property type="entry name" value="IG"/>
    <property type="match status" value="1"/>
</dbReference>
<keyword evidence="5" id="KW-1185">Reference proteome</keyword>
<dbReference type="PROSITE" id="PS50835">
    <property type="entry name" value="IG_LIKE"/>
    <property type="match status" value="1"/>
</dbReference>
<evidence type="ECO:0000256" key="1">
    <source>
        <dbReference type="ARBA" id="ARBA00023319"/>
    </source>
</evidence>
<dbReference type="GeneTree" id="ENSGT00940000153120"/>
<dbReference type="Gene3D" id="2.60.40.10">
    <property type="entry name" value="Immunoglobulins"/>
    <property type="match status" value="1"/>
</dbReference>
<dbReference type="InterPro" id="IPR013106">
    <property type="entry name" value="Ig_V-set"/>
</dbReference>
<dbReference type="SMART" id="SM00406">
    <property type="entry name" value="IGv"/>
    <property type="match status" value="1"/>
</dbReference>
<dbReference type="InterPro" id="IPR003599">
    <property type="entry name" value="Ig_sub"/>
</dbReference>
<feature type="domain" description="Ig-like" evidence="3">
    <location>
        <begin position="1"/>
        <end position="98"/>
    </location>
</feature>
<evidence type="ECO:0000259" key="3">
    <source>
        <dbReference type="PROSITE" id="PS50835"/>
    </source>
</evidence>
<dbReference type="eggNOG" id="ENOG502RYIN">
    <property type="taxonomic scope" value="Eukaryota"/>
</dbReference>
<evidence type="ECO:0000313" key="4">
    <source>
        <dbReference type="Ensembl" id="ENSOGAP00000021867.1"/>
    </source>
</evidence>
<dbReference type="Pfam" id="PF07686">
    <property type="entry name" value="V-set"/>
    <property type="match status" value="1"/>
</dbReference>
<dbReference type="GO" id="GO:0005576">
    <property type="term" value="C:extracellular region"/>
    <property type="evidence" value="ECO:0007669"/>
    <property type="project" value="UniProtKB-ARBA"/>
</dbReference>
<reference evidence="4" key="3">
    <citation type="submission" date="2025-09" db="UniProtKB">
        <authorList>
            <consortium name="Ensembl"/>
        </authorList>
    </citation>
    <scope>IDENTIFICATION</scope>
</reference>
<dbReference type="InterPro" id="IPR036179">
    <property type="entry name" value="Ig-like_dom_sf"/>
</dbReference>
<organism evidence="4 5">
    <name type="scientific">Otolemur garnettii</name>
    <name type="common">Small-eared galago</name>
    <name type="synonym">Garnett's greater bushbaby</name>
    <dbReference type="NCBI Taxonomy" id="30611"/>
    <lineage>
        <taxon>Eukaryota</taxon>
        <taxon>Metazoa</taxon>
        <taxon>Chordata</taxon>
        <taxon>Craniata</taxon>
        <taxon>Vertebrata</taxon>
        <taxon>Euteleostomi</taxon>
        <taxon>Mammalia</taxon>
        <taxon>Eutheria</taxon>
        <taxon>Euarchontoglires</taxon>
        <taxon>Primates</taxon>
        <taxon>Strepsirrhini</taxon>
        <taxon>Lorisiformes</taxon>
        <taxon>Galagidae</taxon>
        <taxon>Otolemur</taxon>
    </lineage>
</organism>
<dbReference type="InterPro" id="IPR050150">
    <property type="entry name" value="IgV_Light_Chain"/>
</dbReference>
<dbReference type="InterPro" id="IPR013783">
    <property type="entry name" value="Ig-like_fold"/>
</dbReference>
<dbReference type="InParanoid" id="H0Y0H4"/>
<dbReference type="Proteomes" id="UP000005225">
    <property type="component" value="Unassembled WGS sequence"/>
</dbReference>
<dbReference type="SUPFAM" id="SSF48726">
    <property type="entry name" value="Immunoglobulin"/>
    <property type="match status" value="1"/>
</dbReference>